<accession>A0A4D6HFF2</accession>
<dbReference type="SUPFAM" id="SSF53822">
    <property type="entry name" value="Periplasmic binding protein-like I"/>
    <property type="match status" value="1"/>
</dbReference>
<reference evidence="4 5" key="1">
    <citation type="journal article" date="2019" name="Nat. Commun.">
        <title>A new type of DNA phosphorothioation-based antiviral system in archaea.</title>
        <authorList>
            <person name="Xiong L."/>
            <person name="Liu S."/>
            <person name="Chen S."/>
            <person name="Xiao Y."/>
            <person name="Zhu B."/>
            <person name="Gao Y."/>
            <person name="Zhang Y."/>
            <person name="Chen B."/>
            <person name="Luo J."/>
            <person name="Deng Z."/>
            <person name="Chen X."/>
            <person name="Wang L."/>
            <person name="Chen S."/>
        </authorList>
    </citation>
    <scope>NUCLEOTIDE SEQUENCE [LARGE SCALE GENOMIC DNA]</scope>
    <source>
        <strain evidence="4 5">CBA1105</strain>
    </source>
</reference>
<organism evidence="4 5">
    <name type="scientific">Halapricum salinum</name>
    <dbReference type="NCBI Taxonomy" id="1457250"/>
    <lineage>
        <taxon>Archaea</taxon>
        <taxon>Methanobacteriati</taxon>
        <taxon>Methanobacteriota</taxon>
        <taxon>Stenosarchaea group</taxon>
        <taxon>Halobacteria</taxon>
        <taxon>Halobacteriales</taxon>
        <taxon>Haloarculaceae</taxon>
        <taxon>Halapricum</taxon>
    </lineage>
</organism>
<dbReference type="STRING" id="1457250.GCA_000755225_02198"/>
<dbReference type="PANTHER" id="PTHR30483">
    <property type="entry name" value="LEUCINE-SPECIFIC-BINDING PROTEIN"/>
    <property type="match status" value="1"/>
</dbReference>
<dbReference type="Gene3D" id="3.40.50.2300">
    <property type="match status" value="2"/>
</dbReference>
<dbReference type="OrthoDB" id="199022at2157"/>
<proteinExistence type="predicted"/>
<evidence type="ECO:0000259" key="3">
    <source>
        <dbReference type="Pfam" id="PF13458"/>
    </source>
</evidence>
<dbReference type="InterPro" id="IPR028081">
    <property type="entry name" value="Leu-bd"/>
</dbReference>
<evidence type="ECO:0000313" key="4">
    <source>
        <dbReference type="EMBL" id="QCC52749.1"/>
    </source>
</evidence>
<name>A0A4D6HFF2_9EURY</name>
<feature type="region of interest" description="Disordered" evidence="2">
    <location>
        <begin position="26"/>
        <end position="57"/>
    </location>
</feature>
<dbReference type="EMBL" id="CP031310">
    <property type="protein sequence ID" value="QCC52749.1"/>
    <property type="molecule type" value="Genomic_DNA"/>
</dbReference>
<feature type="compositionally biased region" description="Polar residues" evidence="2">
    <location>
        <begin position="47"/>
        <end position="57"/>
    </location>
</feature>
<sequence length="471" mass="50173">MADNNVTRRRALQALGVAGFAGLAGCGEETGPGGDDDGNGNGETDPMTTEGTRTPQDVSGTIKIGVLQPLTGDLRYYGQQSVWGFLSGLAYKGDSEPPGDISAGTITMDVGDVTYELLLRDTEFTADIAQTRATDLVQSENVDMLFGCSSSGAATRVIDTVVSATNVPYMAGPAASADITSNNETCRDIVFRASENTAMDARSGGQYVAEETDVENVYLFGADYSFGRAVVNNYEQVLAANGVNVIDTRFVERGYSDWGPLLDNAEEAGADGIVGGFTVATLPQLFTAFLTGDYSFRAFGGFATLITNTVVGETMQNALGEDLTAQDIRDAKLGPFTTRYHWNQYDNPINDAFVDTYTSTYGMVPDLFTSGTFTAASAIHQAARYGGSLEGADIASELRGMTVRDTPKGENGYTFQTYNNQIRSEMTVADPIPTTDEWADAWSATIMPGEPRVRISGEDATIPESDVSCSL</sequence>
<dbReference type="AlphaFoldDB" id="A0A4D6HFF2"/>
<dbReference type="PANTHER" id="PTHR30483:SF6">
    <property type="entry name" value="PERIPLASMIC BINDING PROTEIN OF ABC TRANSPORTER FOR NATURAL AMINO ACIDS"/>
    <property type="match status" value="1"/>
</dbReference>
<dbReference type="InterPro" id="IPR051010">
    <property type="entry name" value="BCAA_transport"/>
</dbReference>
<feature type="domain" description="Leucine-binding protein" evidence="3">
    <location>
        <begin position="61"/>
        <end position="429"/>
    </location>
</feature>
<protein>
    <submittedName>
        <fullName evidence="4">ABC transporter substrate-binding protein</fullName>
    </submittedName>
</protein>
<dbReference type="RefSeq" id="WP_049993069.1">
    <property type="nucleotide sequence ID" value="NZ_CP031310.1"/>
</dbReference>
<dbReference type="Proteomes" id="UP000296706">
    <property type="component" value="Chromosome"/>
</dbReference>
<dbReference type="KEGG" id="hsn:DV733_16585"/>
<evidence type="ECO:0000256" key="2">
    <source>
        <dbReference type="SAM" id="MobiDB-lite"/>
    </source>
</evidence>
<evidence type="ECO:0000256" key="1">
    <source>
        <dbReference type="ARBA" id="ARBA00022729"/>
    </source>
</evidence>
<dbReference type="GeneID" id="39849510"/>
<dbReference type="InterPro" id="IPR028082">
    <property type="entry name" value="Peripla_BP_I"/>
</dbReference>
<keyword evidence="5" id="KW-1185">Reference proteome</keyword>
<gene>
    <name evidence="4" type="ORF">DV733_16585</name>
</gene>
<evidence type="ECO:0000313" key="5">
    <source>
        <dbReference type="Proteomes" id="UP000296706"/>
    </source>
</evidence>
<dbReference type="Pfam" id="PF13458">
    <property type="entry name" value="Peripla_BP_6"/>
    <property type="match status" value="1"/>
</dbReference>
<keyword evidence="1" id="KW-0732">Signal</keyword>